<keyword evidence="11" id="KW-1185">Reference proteome</keyword>
<proteinExistence type="predicted"/>
<dbReference type="PANTHER" id="PTHR24379">
    <property type="entry name" value="KRAB AND ZINC FINGER DOMAIN-CONTAINING"/>
    <property type="match status" value="1"/>
</dbReference>
<keyword evidence="2" id="KW-0479">Metal-binding</keyword>
<accession>A0A067RRZ2</accession>
<dbReference type="InterPro" id="IPR036236">
    <property type="entry name" value="Znf_C2H2_sf"/>
</dbReference>
<evidence type="ECO:0000313" key="10">
    <source>
        <dbReference type="EMBL" id="KDR22569.1"/>
    </source>
</evidence>
<feature type="domain" description="C2H2-type" evidence="9">
    <location>
        <begin position="249"/>
        <end position="278"/>
    </location>
</feature>
<feature type="region of interest" description="Disordered" evidence="8">
    <location>
        <begin position="127"/>
        <end position="188"/>
    </location>
</feature>
<dbReference type="PROSITE" id="PS00028">
    <property type="entry name" value="ZINC_FINGER_C2H2_1"/>
    <property type="match status" value="3"/>
</dbReference>
<evidence type="ECO:0000256" key="2">
    <source>
        <dbReference type="ARBA" id="ARBA00022723"/>
    </source>
</evidence>
<reference evidence="10 11" key="1">
    <citation type="journal article" date="2014" name="Nat. Commun.">
        <title>Molecular traces of alternative social organization in a termite genome.</title>
        <authorList>
            <person name="Terrapon N."/>
            <person name="Li C."/>
            <person name="Robertson H.M."/>
            <person name="Ji L."/>
            <person name="Meng X."/>
            <person name="Booth W."/>
            <person name="Chen Z."/>
            <person name="Childers C.P."/>
            <person name="Glastad K.M."/>
            <person name="Gokhale K."/>
            <person name="Gowin J."/>
            <person name="Gronenberg W."/>
            <person name="Hermansen R.A."/>
            <person name="Hu H."/>
            <person name="Hunt B.G."/>
            <person name="Huylmans A.K."/>
            <person name="Khalil S.M."/>
            <person name="Mitchell R.D."/>
            <person name="Munoz-Torres M.C."/>
            <person name="Mustard J.A."/>
            <person name="Pan H."/>
            <person name="Reese J.T."/>
            <person name="Scharf M.E."/>
            <person name="Sun F."/>
            <person name="Vogel H."/>
            <person name="Xiao J."/>
            <person name="Yang W."/>
            <person name="Yang Z."/>
            <person name="Yang Z."/>
            <person name="Zhou J."/>
            <person name="Zhu J."/>
            <person name="Brent C.S."/>
            <person name="Elsik C.G."/>
            <person name="Goodisman M.A."/>
            <person name="Liberles D.A."/>
            <person name="Roe R.M."/>
            <person name="Vargo E.L."/>
            <person name="Vilcinskas A."/>
            <person name="Wang J."/>
            <person name="Bornberg-Bauer E."/>
            <person name="Korb J."/>
            <person name="Zhang G."/>
            <person name="Liebig J."/>
        </authorList>
    </citation>
    <scope>NUCLEOTIDE SEQUENCE [LARGE SCALE GENOMIC DNA]</scope>
    <source>
        <tissue evidence="10">Whole organism</tissue>
    </source>
</reference>
<evidence type="ECO:0000256" key="8">
    <source>
        <dbReference type="SAM" id="MobiDB-lite"/>
    </source>
</evidence>
<dbReference type="Proteomes" id="UP000027135">
    <property type="component" value="Unassembled WGS sequence"/>
</dbReference>
<feature type="domain" description="C2H2-type" evidence="9">
    <location>
        <begin position="221"/>
        <end position="248"/>
    </location>
</feature>
<keyword evidence="3" id="KW-0677">Repeat</keyword>
<dbReference type="GO" id="GO:0008270">
    <property type="term" value="F:zinc ion binding"/>
    <property type="evidence" value="ECO:0007669"/>
    <property type="project" value="UniProtKB-KW"/>
</dbReference>
<dbReference type="PANTHER" id="PTHR24379:SF127">
    <property type="entry name" value="BLOODY FINGERS-RELATED"/>
    <property type="match status" value="1"/>
</dbReference>
<dbReference type="AlphaFoldDB" id="A0A067RRZ2"/>
<evidence type="ECO:0000313" key="11">
    <source>
        <dbReference type="Proteomes" id="UP000027135"/>
    </source>
</evidence>
<evidence type="ECO:0000256" key="7">
    <source>
        <dbReference type="PROSITE-ProRule" id="PRU00042"/>
    </source>
</evidence>
<dbReference type="GO" id="GO:0000981">
    <property type="term" value="F:DNA-binding transcription factor activity, RNA polymerase II-specific"/>
    <property type="evidence" value="ECO:0007669"/>
    <property type="project" value="TreeGrafter"/>
</dbReference>
<evidence type="ECO:0000256" key="5">
    <source>
        <dbReference type="ARBA" id="ARBA00022833"/>
    </source>
</evidence>
<feature type="compositionally biased region" description="Polar residues" evidence="8">
    <location>
        <begin position="178"/>
        <end position="188"/>
    </location>
</feature>
<dbReference type="OrthoDB" id="4748970at2759"/>
<dbReference type="eggNOG" id="KOG1721">
    <property type="taxonomic scope" value="Eukaryota"/>
</dbReference>
<dbReference type="GO" id="GO:0000977">
    <property type="term" value="F:RNA polymerase II transcription regulatory region sequence-specific DNA binding"/>
    <property type="evidence" value="ECO:0007669"/>
    <property type="project" value="TreeGrafter"/>
</dbReference>
<gene>
    <name evidence="10" type="ORF">L798_12697</name>
</gene>
<evidence type="ECO:0000256" key="1">
    <source>
        <dbReference type="ARBA" id="ARBA00004123"/>
    </source>
</evidence>
<evidence type="ECO:0000256" key="3">
    <source>
        <dbReference type="ARBA" id="ARBA00022737"/>
    </source>
</evidence>
<dbReference type="InterPro" id="IPR013087">
    <property type="entry name" value="Znf_C2H2_type"/>
</dbReference>
<keyword evidence="5" id="KW-0862">Zinc</keyword>
<dbReference type="PROSITE" id="PS50157">
    <property type="entry name" value="ZINC_FINGER_C2H2_2"/>
    <property type="match status" value="3"/>
</dbReference>
<protein>
    <submittedName>
        <fullName evidence="10">Transcription factor E4F1</fullName>
    </submittedName>
</protein>
<organism evidence="10 11">
    <name type="scientific">Zootermopsis nevadensis</name>
    <name type="common">Dampwood termite</name>
    <dbReference type="NCBI Taxonomy" id="136037"/>
    <lineage>
        <taxon>Eukaryota</taxon>
        <taxon>Metazoa</taxon>
        <taxon>Ecdysozoa</taxon>
        <taxon>Arthropoda</taxon>
        <taxon>Hexapoda</taxon>
        <taxon>Insecta</taxon>
        <taxon>Pterygota</taxon>
        <taxon>Neoptera</taxon>
        <taxon>Polyneoptera</taxon>
        <taxon>Dictyoptera</taxon>
        <taxon>Blattodea</taxon>
        <taxon>Blattoidea</taxon>
        <taxon>Termitoidae</taxon>
        <taxon>Termopsidae</taxon>
        <taxon>Zootermopsis</taxon>
    </lineage>
</organism>
<evidence type="ECO:0000259" key="9">
    <source>
        <dbReference type="PROSITE" id="PS50157"/>
    </source>
</evidence>
<dbReference type="SMART" id="SM00355">
    <property type="entry name" value="ZnF_C2H2"/>
    <property type="match status" value="4"/>
</dbReference>
<sequence length="334" mass="38487">MAAEVRKYVQCMRTQAKIFKHDEEYSYSVDYFRCGKCSIEFCKMEEFVLHKLFVEHCGLMLCASGRIQGLQIPKFVQQATDVKSTKLRTESKGSEQDTCAESTVANTTDINYDVDLQVDDLLTFKQNNRNTETNRHTPKQKQRHSQGQQASNVFGAENDTDHNTETEVRSETDEPWNNEKSASDRATGSKSVVCDQCGNRYKDKVILRTHISTVHSETRPYHCQQCPDTFKTKGSLVRHIRRHTDERPFHCQYCGRSFRESGALTRHVKSRVSCLTKTDADLPRYGKDETLQIIISRVSEEHCNTKTDEEDHCNTEDNDADENIVINRDNCDYK</sequence>
<dbReference type="STRING" id="136037.A0A067RRZ2"/>
<dbReference type="SUPFAM" id="SSF57667">
    <property type="entry name" value="beta-beta-alpha zinc fingers"/>
    <property type="match status" value="2"/>
</dbReference>
<feature type="compositionally biased region" description="Basic and acidic residues" evidence="8">
    <location>
        <begin position="159"/>
        <end position="172"/>
    </location>
</feature>
<dbReference type="Pfam" id="PF13894">
    <property type="entry name" value="zf-C2H2_4"/>
    <property type="match status" value="1"/>
</dbReference>
<name>A0A067RRZ2_ZOONE</name>
<dbReference type="InParanoid" id="A0A067RRZ2"/>
<dbReference type="Gene3D" id="3.30.160.60">
    <property type="entry name" value="Classic Zinc Finger"/>
    <property type="match status" value="3"/>
</dbReference>
<feature type="domain" description="C2H2-type" evidence="9">
    <location>
        <begin position="192"/>
        <end position="220"/>
    </location>
</feature>
<dbReference type="Pfam" id="PF00096">
    <property type="entry name" value="zf-C2H2"/>
    <property type="match status" value="1"/>
</dbReference>
<dbReference type="EMBL" id="KK852498">
    <property type="protein sequence ID" value="KDR22569.1"/>
    <property type="molecule type" value="Genomic_DNA"/>
</dbReference>
<comment type="subcellular location">
    <subcellularLocation>
        <location evidence="1">Nucleus</location>
    </subcellularLocation>
</comment>
<dbReference type="FunFam" id="3.30.160.60:FF:000110">
    <property type="entry name" value="Zinc finger protein-like"/>
    <property type="match status" value="1"/>
</dbReference>
<evidence type="ECO:0000256" key="4">
    <source>
        <dbReference type="ARBA" id="ARBA00022771"/>
    </source>
</evidence>
<keyword evidence="4 7" id="KW-0863">Zinc-finger</keyword>
<dbReference type="GO" id="GO:0005634">
    <property type="term" value="C:nucleus"/>
    <property type="evidence" value="ECO:0007669"/>
    <property type="project" value="UniProtKB-SubCell"/>
</dbReference>
<keyword evidence="6" id="KW-0539">Nucleus</keyword>
<evidence type="ECO:0000256" key="6">
    <source>
        <dbReference type="ARBA" id="ARBA00023242"/>
    </source>
</evidence>
<dbReference type="FunFam" id="3.30.160.60:FF:000145">
    <property type="entry name" value="Zinc finger protein 574"/>
    <property type="match status" value="1"/>
</dbReference>